<reference evidence="2" key="1">
    <citation type="submission" date="2010-03" db="EMBL/GenBank/DDBJ databases">
        <title>Annotation of Blastomyces dermatitidis strain ATCC 18188.</title>
        <authorList>
            <consortium name="The Broad Institute Genome Sequencing Platform"/>
            <consortium name="Broad Institute Genome Sequencing Center for Infectious Disease."/>
            <person name="Cuomo C."/>
            <person name="Klein B."/>
            <person name="Sullivan T."/>
            <person name="Heitman J."/>
            <person name="Young S."/>
            <person name="Zeng Q."/>
            <person name="Gargeya S."/>
            <person name="Alvarado L."/>
            <person name="Berlin A.M."/>
            <person name="Chapman S.B."/>
            <person name="Chen Z."/>
            <person name="Freedman E."/>
            <person name="Gellesch M."/>
            <person name="Goldberg J."/>
            <person name="Griggs A."/>
            <person name="Gujja S."/>
            <person name="Heilman E."/>
            <person name="Heiman D."/>
            <person name="Howarth C."/>
            <person name="Mehta T."/>
            <person name="Neiman D."/>
            <person name="Pearson M."/>
            <person name="Roberts A."/>
            <person name="Saif S."/>
            <person name="Shea T."/>
            <person name="Shenoy N."/>
            <person name="Sisk P."/>
            <person name="Stolte C."/>
            <person name="Sykes S."/>
            <person name="White J."/>
            <person name="Yandava C."/>
            <person name="Haas B."/>
            <person name="Nusbaum C."/>
            <person name="Birren B."/>
        </authorList>
    </citation>
    <scope>NUCLEOTIDE SEQUENCE [LARGE SCALE GENOMIC DNA]</scope>
    <source>
        <strain evidence="2">ATCC 18188</strain>
    </source>
</reference>
<dbReference type="Proteomes" id="UP000007802">
    <property type="component" value="Unassembled WGS sequence"/>
</dbReference>
<dbReference type="HOGENOM" id="CLU_2084223_0_0_1"/>
<accession>F2TKF0</accession>
<organism evidence="2">
    <name type="scientific">Ajellomyces dermatitidis (strain ATCC 18188 / CBS 674.68)</name>
    <name type="common">Blastomyces dermatitidis</name>
    <dbReference type="NCBI Taxonomy" id="653446"/>
    <lineage>
        <taxon>Eukaryota</taxon>
        <taxon>Fungi</taxon>
        <taxon>Dikarya</taxon>
        <taxon>Ascomycota</taxon>
        <taxon>Pezizomycotina</taxon>
        <taxon>Eurotiomycetes</taxon>
        <taxon>Eurotiomycetidae</taxon>
        <taxon>Onygenales</taxon>
        <taxon>Ajellomycetaceae</taxon>
        <taxon>Blastomyces</taxon>
    </lineage>
</organism>
<gene>
    <name evidence="2" type="ORF">BDDG_06658</name>
</gene>
<feature type="region of interest" description="Disordered" evidence="1">
    <location>
        <begin position="1"/>
        <end position="37"/>
    </location>
</feature>
<dbReference type="AlphaFoldDB" id="F2TKF0"/>
<evidence type="ECO:0000256" key="1">
    <source>
        <dbReference type="SAM" id="MobiDB-lite"/>
    </source>
</evidence>
<dbReference type="EMBL" id="GG749452">
    <property type="protein sequence ID" value="EGE83713.2"/>
    <property type="molecule type" value="Genomic_DNA"/>
</dbReference>
<protein>
    <submittedName>
        <fullName evidence="2">Uncharacterized protein</fullName>
    </submittedName>
</protein>
<sequence length="87" mass="9510">MSCQPLPRSRGPGGNIRRKNVTSCSQTSGKVGGEQRSNLQQGLAQLHKKSGFPTGKFGFHTTLPVTVQQLRSLRDGRTHGPHFIENN</sequence>
<name>F2TKF0_AJEDA</name>
<feature type="compositionally biased region" description="Polar residues" evidence="1">
    <location>
        <begin position="21"/>
        <end position="37"/>
    </location>
</feature>
<proteinExistence type="predicted"/>
<evidence type="ECO:0000313" key="2">
    <source>
        <dbReference type="EMBL" id="EGE83713.2"/>
    </source>
</evidence>
<dbReference type="OrthoDB" id="5772781at2759"/>